<organism evidence="2 3">
    <name type="scientific">Xanthomonas chitinilytica</name>
    <dbReference type="NCBI Taxonomy" id="2989819"/>
    <lineage>
        <taxon>Bacteria</taxon>
        <taxon>Pseudomonadati</taxon>
        <taxon>Pseudomonadota</taxon>
        <taxon>Gammaproteobacteria</taxon>
        <taxon>Lysobacterales</taxon>
        <taxon>Lysobacteraceae</taxon>
        <taxon>Xanthomonas</taxon>
    </lineage>
</organism>
<dbReference type="InterPro" id="IPR036182">
    <property type="entry name" value="PCuAC_sf"/>
</dbReference>
<dbReference type="Gene3D" id="2.60.40.1890">
    <property type="entry name" value="PCu(A)C copper chaperone"/>
    <property type="match status" value="1"/>
</dbReference>
<feature type="signal peptide" evidence="1">
    <location>
        <begin position="1"/>
        <end position="22"/>
    </location>
</feature>
<evidence type="ECO:0000313" key="2">
    <source>
        <dbReference type="EMBL" id="MCW4472485.1"/>
    </source>
</evidence>
<dbReference type="PANTHER" id="PTHR36302:SF1">
    <property type="entry name" value="COPPER CHAPERONE PCU(A)C"/>
    <property type="match status" value="1"/>
</dbReference>
<gene>
    <name evidence="2" type="ORF">OK345_08210</name>
</gene>
<reference evidence="2 3" key="1">
    <citation type="submission" date="2022-10" db="EMBL/GenBank/DDBJ databases">
        <title>Xanthomonas sp. H13-6.</title>
        <authorList>
            <person name="Liu X."/>
            <person name="Deng Z."/>
            <person name="Jiang Y."/>
            <person name="Yu T."/>
            <person name="Ai J."/>
        </authorList>
    </citation>
    <scope>NUCLEOTIDE SEQUENCE [LARGE SCALE GENOMIC DNA]</scope>
    <source>
        <strain evidence="2 3">H13-6</strain>
    </source>
</reference>
<accession>A0ABT3JVH0</accession>
<name>A0ABT3JVH0_9XANT</name>
<dbReference type="Pfam" id="PF04314">
    <property type="entry name" value="PCuAC"/>
    <property type="match status" value="1"/>
</dbReference>
<dbReference type="EMBL" id="JAPCHY010000005">
    <property type="protein sequence ID" value="MCW4472485.1"/>
    <property type="molecule type" value="Genomic_DNA"/>
</dbReference>
<evidence type="ECO:0000313" key="3">
    <source>
        <dbReference type="Proteomes" id="UP001209922"/>
    </source>
</evidence>
<evidence type="ECO:0000256" key="1">
    <source>
        <dbReference type="SAM" id="SignalP"/>
    </source>
</evidence>
<feature type="chain" id="PRO_5045803552" evidence="1">
    <location>
        <begin position="23"/>
        <end position="162"/>
    </location>
</feature>
<dbReference type="InterPro" id="IPR007410">
    <property type="entry name" value="LpqE-like"/>
</dbReference>
<dbReference type="Proteomes" id="UP001209922">
    <property type="component" value="Unassembled WGS sequence"/>
</dbReference>
<dbReference type="SUPFAM" id="SSF110087">
    <property type="entry name" value="DR1885-like metal-binding protein"/>
    <property type="match status" value="1"/>
</dbReference>
<dbReference type="RefSeq" id="WP_265127442.1">
    <property type="nucleotide sequence ID" value="NZ_JAPCHY010000005.1"/>
</dbReference>
<proteinExistence type="predicted"/>
<protein>
    <submittedName>
        <fullName evidence="2">Copper chaperone PCu(A)C</fullName>
    </submittedName>
</protein>
<keyword evidence="3" id="KW-1185">Reference proteome</keyword>
<dbReference type="InterPro" id="IPR058248">
    <property type="entry name" value="Lxx211020-like"/>
</dbReference>
<dbReference type="PANTHER" id="PTHR36302">
    <property type="entry name" value="BLR7088 PROTEIN"/>
    <property type="match status" value="1"/>
</dbReference>
<sequence>MIAKPFVCVLWALGALAAPASAAEAAEASCLALHEGWVRLPPAPAMAMMAGFGRMQNGCAAPVAVVAAASPAFAAVSLHETTLDDGVSRMREVERLAIDPGRSALLQPGGLHLMLMRPQQELVEGATVPLRLELEDGRQVDVRLVVRRTPPSAADAHAGHAH</sequence>
<keyword evidence="1" id="KW-0732">Signal</keyword>
<comment type="caution">
    <text evidence="2">The sequence shown here is derived from an EMBL/GenBank/DDBJ whole genome shotgun (WGS) entry which is preliminary data.</text>
</comment>